<dbReference type="EMBL" id="RQXU01000002">
    <property type="protein sequence ID" value="RRH91338.1"/>
    <property type="molecule type" value="Genomic_DNA"/>
</dbReference>
<keyword evidence="3" id="KW-0436">Ligase</keyword>
<dbReference type="Gene3D" id="3.40.50.12780">
    <property type="entry name" value="N-terminal domain of ligase-like"/>
    <property type="match status" value="1"/>
</dbReference>
<proteinExistence type="predicted"/>
<organism evidence="3 4">
    <name type="scientific">Variovorax beijingensis</name>
    <dbReference type="NCBI Taxonomy" id="2496117"/>
    <lineage>
        <taxon>Bacteria</taxon>
        <taxon>Pseudomonadati</taxon>
        <taxon>Pseudomonadota</taxon>
        <taxon>Betaproteobacteria</taxon>
        <taxon>Burkholderiales</taxon>
        <taxon>Comamonadaceae</taxon>
        <taxon>Variovorax</taxon>
    </lineage>
</organism>
<protein>
    <submittedName>
        <fullName evidence="3">ATP-dependent acyl-CoA ligase</fullName>
    </submittedName>
</protein>
<feature type="domain" description="AMP-dependent synthetase/ligase" evidence="1">
    <location>
        <begin position="12"/>
        <end position="369"/>
    </location>
</feature>
<reference evidence="3 4" key="1">
    <citation type="submission" date="2018-11" db="EMBL/GenBank/DDBJ databases">
        <title>The genome of Variovorax sp T529.</title>
        <authorList>
            <person name="Gao J."/>
        </authorList>
    </citation>
    <scope>NUCLEOTIDE SEQUENCE [LARGE SCALE GENOMIC DNA]</scope>
    <source>
        <strain evidence="3 4">T529</strain>
    </source>
</reference>
<evidence type="ECO:0000259" key="1">
    <source>
        <dbReference type="Pfam" id="PF00501"/>
    </source>
</evidence>
<dbReference type="Gene3D" id="3.30.300.30">
    <property type="match status" value="1"/>
</dbReference>
<dbReference type="Pfam" id="PF00501">
    <property type="entry name" value="AMP-binding"/>
    <property type="match status" value="1"/>
</dbReference>
<dbReference type="SUPFAM" id="SSF56801">
    <property type="entry name" value="Acetyl-CoA synthetase-like"/>
    <property type="match status" value="1"/>
</dbReference>
<accession>A0A3P3F1E5</accession>
<dbReference type="PANTHER" id="PTHR43767">
    <property type="entry name" value="LONG-CHAIN-FATTY-ACID--COA LIGASE"/>
    <property type="match status" value="1"/>
</dbReference>
<dbReference type="RefSeq" id="WP_124957086.1">
    <property type="nucleotide sequence ID" value="NZ_RQXU01000002.1"/>
</dbReference>
<evidence type="ECO:0000313" key="3">
    <source>
        <dbReference type="EMBL" id="RRH91338.1"/>
    </source>
</evidence>
<dbReference type="GO" id="GO:0016878">
    <property type="term" value="F:acid-thiol ligase activity"/>
    <property type="evidence" value="ECO:0007669"/>
    <property type="project" value="UniProtKB-ARBA"/>
</dbReference>
<dbReference type="AlphaFoldDB" id="A0A3P3F1E5"/>
<feature type="domain" description="AMP-binding enzyme C-terminal" evidence="2">
    <location>
        <begin position="431"/>
        <end position="511"/>
    </location>
</feature>
<gene>
    <name evidence="3" type="ORF">EH244_03715</name>
</gene>
<dbReference type="InterPro" id="IPR025110">
    <property type="entry name" value="AMP-bd_C"/>
</dbReference>
<dbReference type="InterPro" id="IPR050237">
    <property type="entry name" value="ATP-dep_AMP-bd_enzyme"/>
</dbReference>
<dbReference type="Proteomes" id="UP000271590">
    <property type="component" value="Unassembled WGS sequence"/>
</dbReference>
<dbReference type="InterPro" id="IPR042099">
    <property type="entry name" value="ANL_N_sf"/>
</dbReference>
<evidence type="ECO:0000313" key="4">
    <source>
        <dbReference type="Proteomes" id="UP000271590"/>
    </source>
</evidence>
<evidence type="ECO:0000259" key="2">
    <source>
        <dbReference type="Pfam" id="PF13193"/>
    </source>
</evidence>
<dbReference type="InterPro" id="IPR000873">
    <property type="entry name" value="AMP-dep_synth/lig_dom"/>
</dbReference>
<sequence>MPHATVHDVFAATAARTPQAEFLFTESVTAAAYGIEAGAIRWADAAAQIERLRAAYAQAGYGHGHRVGLLLENRPDFIFHWLALNALGASVVPINAEMRSAELAYLIGHSEISLAVTLPGRAADLRAAATQAGVAFETMGPEDAVPPAKTAAPRAHEPIGADTECGLLYTSGTTGRPKGCILSNAYFLRAGEWYAALDGVCSIRRDTERVITPLPLNHMNAMAFSTMVVLVAGGCLVQLDRFHPKTWLASACESGATIVHYLGVMPAMLLSAPASAADRDHAIRWGFGAGVDRKNHAPFEERFGFPLVEAWAMTETGAAACIMANREPRLVGTSCFGRQEDFVEIRLVGEDGNEVGVDAPGELLVRSAGDDPKRYFFSGYLKDEEATREAWADGWFHTGDLVRRDAAGNFFFVDRKKNVIRRSGENISAVEVESVLNQHPAVKASAVAATPDAVRGDEVLACIVVREGADASQREQLAASIVEHALAQLAYYKAPGYVAFVEALPLTPSQKIQRGQLREMAQSLPGQGHCVDTRAMKKRQQVGQA</sequence>
<comment type="caution">
    <text evidence="3">The sequence shown here is derived from an EMBL/GenBank/DDBJ whole genome shotgun (WGS) entry which is preliminary data.</text>
</comment>
<name>A0A3P3F1E5_9BURK</name>
<dbReference type="Pfam" id="PF13193">
    <property type="entry name" value="AMP-binding_C"/>
    <property type="match status" value="1"/>
</dbReference>
<dbReference type="InterPro" id="IPR045851">
    <property type="entry name" value="AMP-bd_C_sf"/>
</dbReference>
<dbReference type="PANTHER" id="PTHR43767:SF1">
    <property type="entry name" value="NONRIBOSOMAL PEPTIDE SYNTHASE PES1 (EUROFUNG)-RELATED"/>
    <property type="match status" value="1"/>
</dbReference>
<dbReference type="PROSITE" id="PS00455">
    <property type="entry name" value="AMP_BINDING"/>
    <property type="match status" value="1"/>
</dbReference>
<dbReference type="InterPro" id="IPR020845">
    <property type="entry name" value="AMP-binding_CS"/>
</dbReference>